<organism evidence="1">
    <name type="scientific">viral metagenome</name>
    <dbReference type="NCBI Taxonomy" id="1070528"/>
    <lineage>
        <taxon>unclassified sequences</taxon>
        <taxon>metagenomes</taxon>
        <taxon>organismal metagenomes</taxon>
    </lineage>
</organism>
<sequence>MERGMGMESSMTHGLLEIGATNSGGGDIKDLTNQLAICHDESRKEGCVIGVPEYDLILAVVSLAARDAVAGDYQAEVWLRENVIESAVSNG</sequence>
<accession>A0A6M3L3G3</accession>
<reference evidence="1" key="1">
    <citation type="submission" date="2020-03" db="EMBL/GenBank/DDBJ databases">
        <title>The deep terrestrial virosphere.</title>
        <authorList>
            <person name="Holmfeldt K."/>
            <person name="Nilsson E."/>
            <person name="Simone D."/>
            <person name="Lopez-Fernandez M."/>
            <person name="Wu X."/>
            <person name="de Brujin I."/>
            <person name="Lundin D."/>
            <person name="Andersson A."/>
            <person name="Bertilsson S."/>
            <person name="Dopson M."/>
        </authorList>
    </citation>
    <scope>NUCLEOTIDE SEQUENCE</scope>
    <source>
        <strain evidence="1">MM415B02680</strain>
    </source>
</reference>
<gene>
    <name evidence="1" type="ORF">MM415B02680_0008</name>
</gene>
<evidence type="ECO:0000313" key="1">
    <source>
        <dbReference type="EMBL" id="QJA88829.1"/>
    </source>
</evidence>
<dbReference type="EMBL" id="MT142806">
    <property type="protein sequence ID" value="QJA88829.1"/>
    <property type="molecule type" value="Genomic_DNA"/>
</dbReference>
<dbReference type="AlphaFoldDB" id="A0A6M3L3G3"/>
<protein>
    <submittedName>
        <fullName evidence="1">Uncharacterized protein</fullName>
    </submittedName>
</protein>
<name>A0A6M3L3G3_9ZZZZ</name>
<proteinExistence type="predicted"/>